<dbReference type="EMBL" id="LR215974">
    <property type="protein sequence ID" value="VFB02657.1"/>
    <property type="molecule type" value="Genomic_DNA"/>
</dbReference>
<dbReference type="InterPro" id="IPR044135">
    <property type="entry name" value="Met-tRNA-FMT_C"/>
</dbReference>
<keyword evidence="3" id="KW-0648">Protein biosynthesis</keyword>
<gene>
    <name evidence="6" type="primary">fmt_1</name>
    <name evidence="6" type="ORF">NCTC12078_00635</name>
</gene>
<dbReference type="InterPro" id="IPR036477">
    <property type="entry name" value="Formyl_transf_N_sf"/>
</dbReference>
<dbReference type="EC" id="2.1.2.9" evidence="6"/>
<proteinExistence type="inferred from homology"/>
<dbReference type="PANTHER" id="PTHR11138:SF5">
    <property type="entry name" value="METHIONYL-TRNA FORMYLTRANSFERASE, MITOCHONDRIAL"/>
    <property type="match status" value="1"/>
</dbReference>
<feature type="domain" description="Formyl transferase C-terminal" evidence="5">
    <location>
        <begin position="199"/>
        <end position="283"/>
    </location>
</feature>
<accession>A0A4U8W8S6</accession>
<dbReference type="CDD" id="cd08704">
    <property type="entry name" value="Met_tRNA_FMT_C"/>
    <property type="match status" value="1"/>
</dbReference>
<evidence type="ECO:0000256" key="1">
    <source>
        <dbReference type="ARBA" id="ARBA00010699"/>
    </source>
</evidence>
<sequence>MVKVAVLCNNRMAIPALQNLYSQGKLCAIGVPADNSDVMDFCVMLAKQSHISLMIIQKENLLDQIDEFVTLCNADFIFTMTFPWKIPDVILNRHPDKFYNFHYGLLPEMRGADPVFESIRSTSSETGITVHRIENKIDKGAIILKKVIPLNSGMTHGVLCTNLAWLGSGLLSELLNSLQNNIEGQEQDEAKARYYKKPTANDVCISWHHNDAKTIEALSRACNPWNKGAYTQWNGWNIRVVEATVIHYETNQSYSPGTIITLDDKNGLIVKCNNETYLRLDIIYTDEGFMSAYKLLSFGVKKGSSFVSLKSENN</sequence>
<dbReference type="InterPro" id="IPR002376">
    <property type="entry name" value="Formyl_transf_N"/>
</dbReference>
<dbReference type="InterPro" id="IPR011034">
    <property type="entry name" value="Formyl_transferase-like_C_sf"/>
</dbReference>
<evidence type="ECO:0000259" key="5">
    <source>
        <dbReference type="Pfam" id="PF02911"/>
    </source>
</evidence>
<evidence type="ECO:0000313" key="7">
    <source>
        <dbReference type="Proteomes" id="UP000290013"/>
    </source>
</evidence>
<dbReference type="KEGG" id="ctai:NCTC12078_00635"/>
<dbReference type="GO" id="GO:0005829">
    <property type="term" value="C:cytosol"/>
    <property type="evidence" value="ECO:0007669"/>
    <property type="project" value="TreeGrafter"/>
</dbReference>
<feature type="domain" description="Formyl transferase N-terminal" evidence="4">
    <location>
        <begin position="58"/>
        <end position="164"/>
    </location>
</feature>
<name>A0A4U8W8S6_9FLAO</name>
<dbReference type="Gene3D" id="3.40.50.12230">
    <property type="match status" value="1"/>
</dbReference>
<dbReference type="AlphaFoldDB" id="A0A4U8W8S6"/>
<evidence type="ECO:0000256" key="2">
    <source>
        <dbReference type="ARBA" id="ARBA00022679"/>
    </source>
</evidence>
<dbReference type="InterPro" id="IPR005793">
    <property type="entry name" value="Formyl_trans_C"/>
</dbReference>
<reference evidence="6 7" key="1">
    <citation type="submission" date="2019-02" db="EMBL/GenBank/DDBJ databases">
        <authorList>
            <consortium name="Pathogen Informatics"/>
        </authorList>
    </citation>
    <scope>NUCLEOTIDE SEQUENCE [LARGE SCALE GENOMIC DNA]</scope>
    <source>
        <strain evidence="6 7">3012STDY6944375</strain>
    </source>
</reference>
<organism evidence="6 7">
    <name type="scientific">Chryseobacterium taihuense</name>
    <dbReference type="NCBI Taxonomy" id="1141221"/>
    <lineage>
        <taxon>Bacteria</taxon>
        <taxon>Pseudomonadati</taxon>
        <taxon>Bacteroidota</taxon>
        <taxon>Flavobacteriia</taxon>
        <taxon>Flavobacteriales</taxon>
        <taxon>Weeksellaceae</taxon>
        <taxon>Chryseobacterium group</taxon>
        <taxon>Chryseobacterium</taxon>
    </lineage>
</organism>
<evidence type="ECO:0000313" key="6">
    <source>
        <dbReference type="EMBL" id="VFB02657.1"/>
    </source>
</evidence>
<dbReference type="Pfam" id="PF00551">
    <property type="entry name" value="Formyl_trans_N"/>
    <property type="match status" value="1"/>
</dbReference>
<dbReference type="PANTHER" id="PTHR11138">
    <property type="entry name" value="METHIONYL-TRNA FORMYLTRANSFERASE"/>
    <property type="match status" value="1"/>
</dbReference>
<comment type="similarity">
    <text evidence="1">Belongs to the Fmt family.</text>
</comment>
<dbReference type="Pfam" id="PF02911">
    <property type="entry name" value="Formyl_trans_C"/>
    <property type="match status" value="1"/>
</dbReference>
<dbReference type="Proteomes" id="UP000290013">
    <property type="component" value="Chromosome"/>
</dbReference>
<keyword evidence="2 6" id="KW-0808">Transferase</keyword>
<protein>
    <submittedName>
        <fullName evidence="6">Methionyl-tRNA formyltransferase</fullName>
        <ecNumber evidence="6">2.1.2.9</ecNumber>
    </submittedName>
</protein>
<evidence type="ECO:0000256" key="3">
    <source>
        <dbReference type="ARBA" id="ARBA00022917"/>
    </source>
</evidence>
<dbReference type="SUPFAM" id="SSF53328">
    <property type="entry name" value="Formyltransferase"/>
    <property type="match status" value="1"/>
</dbReference>
<dbReference type="GO" id="GO:0004479">
    <property type="term" value="F:methionyl-tRNA formyltransferase activity"/>
    <property type="evidence" value="ECO:0007669"/>
    <property type="project" value="UniProtKB-EC"/>
</dbReference>
<evidence type="ECO:0000259" key="4">
    <source>
        <dbReference type="Pfam" id="PF00551"/>
    </source>
</evidence>
<dbReference type="SUPFAM" id="SSF50486">
    <property type="entry name" value="FMT C-terminal domain-like"/>
    <property type="match status" value="1"/>
</dbReference>